<keyword evidence="3 6" id="KW-0812">Transmembrane</keyword>
<feature type="transmembrane region" description="Helical" evidence="6">
    <location>
        <begin position="158"/>
        <end position="176"/>
    </location>
</feature>
<dbReference type="AlphaFoldDB" id="A0A8H3TYP8"/>
<dbReference type="Gene3D" id="1.20.1250.20">
    <property type="entry name" value="MFS general substrate transporter like domains"/>
    <property type="match status" value="1"/>
</dbReference>
<dbReference type="InterPro" id="IPR036259">
    <property type="entry name" value="MFS_trans_sf"/>
</dbReference>
<organism evidence="7 8">
    <name type="scientific">Naganishia liquefaciens</name>
    <dbReference type="NCBI Taxonomy" id="104408"/>
    <lineage>
        <taxon>Eukaryota</taxon>
        <taxon>Fungi</taxon>
        <taxon>Dikarya</taxon>
        <taxon>Basidiomycota</taxon>
        <taxon>Agaricomycotina</taxon>
        <taxon>Tremellomycetes</taxon>
        <taxon>Filobasidiales</taxon>
        <taxon>Filobasidiaceae</taxon>
        <taxon>Naganishia</taxon>
    </lineage>
</organism>
<dbReference type="EMBL" id="BLZA01000040">
    <property type="protein sequence ID" value="GHJ89331.1"/>
    <property type="molecule type" value="Genomic_DNA"/>
</dbReference>
<feature type="transmembrane region" description="Helical" evidence="6">
    <location>
        <begin position="87"/>
        <end position="104"/>
    </location>
</feature>
<evidence type="ECO:0000256" key="2">
    <source>
        <dbReference type="ARBA" id="ARBA00022448"/>
    </source>
</evidence>
<feature type="transmembrane region" description="Helical" evidence="6">
    <location>
        <begin position="500"/>
        <end position="520"/>
    </location>
</feature>
<comment type="caution">
    <text evidence="7">The sequence shown here is derived from an EMBL/GenBank/DDBJ whole genome shotgun (WGS) entry which is preliminary data.</text>
</comment>
<reference evidence="7" key="1">
    <citation type="submission" date="2020-07" db="EMBL/GenBank/DDBJ databases">
        <title>Draft Genome Sequence of a Deep-Sea Yeast, Naganishia (Cryptococcus) liquefaciens strain N6.</title>
        <authorList>
            <person name="Han Y.W."/>
            <person name="Kajitani R."/>
            <person name="Morimoto H."/>
            <person name="Parhat M."/>
            <person name="Tsubouchi H."/>
            <person name="Bakenova O."/>
            <person name="Ogata M."/>
            <person name="Argunhan B."/>
            <person name="Aoki R."/>
            <person name="Kajiwara S."/>
            <person name="Itoh T."/>
            <person name="Iwasaki H."/>
        </authorList>
    </citation>
    <scope>NUCLEOTIDE SEQUENCE</scope>
    <source>
        <strain evidence="7">N6</strain>
    </source>
</reference>
<evidence type="ECO:0000313" key="8">
    <source>
        <dbReference type="Proteomes" id="UP000620104"/>
    </source>
</evidence>
<keyword evidence="8" id="KW-1185">Reference proteome</keyword>
<feature type="transmembrane region" description="Helical" evidence="6">
    <location>
        <begin position="251"/>
        <end position="272"/>
    </location>
</feature>
<accession>A0A8H3TYP8</accession>
<feature type="transmembrane region" description="Helical" evidence="6">
    <location>
        <begin position="465"/>
        <end position="488"/>
    </location>
</feature>
<dbReference type="PANTHER" id="PTHR43791:SF60">
    <property type="entry name" value="TRANSPORTER, PUTATIVE (AFU_ORTHOLOGUE AFUA_1G17160)-RELATED"/>
    <property type="match status" value="1"/>
</dbReference>
<dbReference type="FunFam" id="1.20.1250.20:FF:000106">
    <property type="entry name" value="MFS transporter, putative"/>
    <property type="match status" value="1"/>
</dbReference>
<evidence type="ECO:0000256" key="1">
    <source>
        <dbReference type="ARBA" id="ARBA00004141"/>
    </source>
</evidence>
<evidence type="ECO:0000256" key="3">
    <source>
        <dbReference type="ARBA" id="ARBA00022692"/>
    </source>
</evidence>
<keyword evidence="2" id="KW-0813">Transport</keyword>
<dbReference type="GO" id="GO:0016020">
    <property type="term" value="C:membrane"/>
    <property type="evidence" value="ECO:0007669"/>
    <property type="project" value="UniProtKB-SubCell"/>
</dbReference>
<dbReference type="InterPro" id="IPR011701">
    <property type="entry name" value="MFS"/>
</dbReference>
<dbReference type="Proteomes" id="UP000620104">
    <property type="component" value="Unassembled WGS sequence"/>
</dbReference>
<evidence type="ECO:0000256" key="6">
    <source>
        <dbReference type="SAM" id="Phobius"/>
    </source>
</evidence>
<keyword evidence="5 6" id="KW-0472">Membrane</keyword>
<name>A0A8H3TYP8_9TREE</name>
<comment type="subcellular location">
    <subcellularLocation>
        <location evidence="1">Membrane</location>
        <topology evidence="1">Multi-pass membrane protein</topology>
    </subcellularLocation>
</comment>
<evidence type="ECO:0008006" key="9">
    <source>
        <dbReference type="Google" id="ProtNLM"/>
    </source>
</evidence>
<sequence length="596" mass="67592">MGKPTFAHEHEENDGLHATLHPAEDKDAYDDAVLDKTNSASLTDYIPVGREALADKVAPSDAYEGKHLWDPEATWTKGEERKLVRKIDFWLLSVVCIMFIGLQLDRGNLGNAATDNLMNDIGITQNEYNNGSTIQLVCFMAAEFPSQMILSRVGFQRWLPFLMFAWGAVSLFQAFMKNKTEFYITRALIGLCEGGFIPGAVLYTSFFYKTGELAIRLSLFWSSLNLARVFSNLLAAAILPMRGVAGKTGWFWLFTIEGLLTCVVAIFSYLWLPVSPVDTKTFIVRKGWFSEREEIIAVNRILRDDPAKGLSSVKNAIKWKDIKEAWTDPALWGLVFIGLIAYIPQNPVQAYLNLSLKRMGYTTFQSNMLGIPSAVLQIISESALLSTKRMTEMSPPRAPVPVAMLLLSYSSDYFKERTWQVCDRLSFDPDTNLKSFVNRHCFFGEAWSLPCLIALLAIPDGGREWGRFALITLIAGYPYFHPIMTSWISENSFSVKKRSISVATYNIVVQWGAIVGSQIYRKDDVPYYHRGNKILISLCLATLAAYVLNWMWIGHLNKKKSRVWEAMSAEERFAYQDDQKAREADGNRRLDFRFSR</sequence>
<dbReference type="SUPFAM" id="SSF103473">
    <property type="entry name" value="MFS general substrate transporter"/>
    <property type="match status" value="1"/>
</dbReference>
<protein>
    <recommendedName>
        <fullName evidence="9">MFS transporter</fullName>
    </recommendedName>
</protein>
<dbReference type="GO" id="GO:0022857">
    <property type="term" value="F:transmembrane transporter activity"/>
    <property type="evidence" value="ECO:0007669"/>
    <property type="project" value="InterPro"/>
</dbReference>
<keyword evidence="4 6" id="KW-1133">Transmembrane helix</keyword>
<dbReference type="OrthoDB" id="1935484at2759"/>
<gene>
    <name evidence="7" type="ORF">NliqN6_5733</name>
</gene>
<evidence type="ECO:0000313" key="7">
    <source>
        <dbReference type="EMBL" id="GHJ89331.1"/>
    </source>
</evidence>
<dbReference type="Pfam" id="PF07690">
    <property type="entry name" value="MFS_1"/>
    <property type="match status" value="1"/>
</dbReference>
<proteinExistence type="predicted"/>
<feature type="transmembrane region" description="Helical" evidence="6">
    <location>
        <begin position="330"/>
        <end position="352"/>
    </location>
</feature>
<evidence type="ECO:0000256" key="4">
    <source>
        <dbReference type="ARBA" id="ARBA00022989"/>
    </source>
</evidence>
<feature type="transmembrane region" description="Helical" evidence="6">
    <location>
        <begin position="441"/>
        <end position="459"/>
    </location>
</feature>
<evidence type="ECO:0000256" key="5">
    <source>
        <dbReference type="ARBA" id="ARBA00023136"/>
    </source>
</evidence>
<feature type="transmembrane region" description="Helical" evidence="6">
    <location>
        <begin position="532"/>
        <end position="552"/>
    </location>
</feature>
<dbReference type="PANTHER" id="PTHR43791">
    <property type="entry name" value="PERMEASE-RELATED"/>
    <property type="match status" value="1"/>
</dbReference>
<feature type="transmembrane region" description="Helical" evidence="6">
    <location>
        <begin position="220"/>
        <end position="239"/>
    </location>
</feature>
<feature type="transmembrane region" description="Helical" evidence="6">
    <location>
        <begin position="188"/>
        <end position="208"/>
    </location>
</feature>